<gene>
    <name evidence="2" type="ORF">BT62DRAFT_1079325</name>
</gene>
<dbReference type="OrthoDB" id="2898509at2759"/>
<comment type="caution">
    <text evidence="2">The sequence shown here is derived from an EMBL/GenBank/DDBJ whole genome shotgun (WGS) entry which is preliminary data.</text>
</comment>
<keyword evidence="3" id="KW-1185">Reference proteome</keyword>
<evidence type="ECO:0000313" key="2">
    <source>
        <dbReference type="EMBL" id="KAG7442471.1"/>
    </source>
</evidence>
<sequence>MPDLATAKAPNSKFSSSYIPAAVFVGGTSEKTLASLPTTTPTDGNPVLREFVFCNAELMENIKDTATDLSTRHAKINYLVMSCWDCGIIRGSSIHMSFCLLRNAKDAGEDASVMSISASGMGRPIDVNDLRLKHSYTAYSATLVSGPYNDIMKFTKRNPEISFTHIHPGFVKTQPAHWALRLLSPLISLFVWLKAISPEESAEYMLFALFDGEKGIFRLGAKGDDLGMKGYLFTEEQKKAVWDHSVKVTRCA</sequence>
<reference evidence="2" key="1">
    <citation type="submission" date="2020-11" db="EMBL/GenBank/DDBJ databases">
        <title>Adaptations for nitrogen fixation in a non-lichenized fungal sporocarp promotes dispersal by wood-feeding termites.</title>
        <authorList>
            <consortium name="DOE Joint Genome Institute"/>
            <person name="Koch R.A."/>
            <person name="Yoon G."/>
            <person name="Arayal U."/>
            <person name="Lail K."/>
            <person name="Amirebrahimi M."/>
            <person name="Labutti K."/>
            <person name="Lipzen A."/>
            <person name="Riley R."/>
            <person name="Barry K."/>
            <person name="Henrissat B."/>
            <person name="Grigoriev I.V."/>
            <person name="Herr J.R."/>
            <person name="Aime M.C."/>
        </authorList>
    </citation>
    <scope>NUCLEOTIDE SEQUENCE</scope>
    <source>
        <strain evidence="2">MCA 3950</strain>
    </source>
</reference>
<proteinExistence type="predicted"/>
<dbReference type="GeneID" id="66101772"/>
<dbReference type="GO" id="GO:0016491">
    <property type="term" value="F:oxidoreductase activity"/>
    <property type="evidence" value="ECO:0007669"/>
    <property type="project" value="UniProtKB-KW"/>
</dbReference>
<organism evidence="2 3">
    <name type="scientific">Guyanagaster necrorhizus</name>
    <dbReference type="NCBI Taxonomy" id="856835"/>
    <lineage>
        <taxon>Eukaryota</taxon>
        <taxon>Fungi</taxon>
        <taxon>Dikarya</taxon>
        <taxon>Basidiomycota</taxon>
        <taxon>Agaricomycotina</taxon>
        <taxon>Agaricomycetes</taxon>
        <taxon>Agaricomycetidae</taxon>
        <taxon>Agaricales</taxon>
        <taxon>Marasmiineae</taxon>
        <taxon>Physalacriaceae</taxon>
        <taxon>Guyanagaster</taxon>
    </lineage>
</organism>
<dbReference type="PANTHER" id="PTHR47534:SF3">
    <property type="entry name" value="ALCOHOL DEHYDROGENASE-LIKE C-TERMINAL DOMAIN-CONTAINING PROTEIN"/>
    <property type="match status" value="1"/>
</dbReference>
<name>A0A9P7VJV8_9AGAR</name>
<evidence type="ECO:0000256" key="1">
    <source>
        <dbReference type="ARBA" id="ARBA00023002"/>
    </source>
</evidence>
<accession>A0A9P7VJV8</accession>
<dbReference type="EMBL" id="MU250551">
    <property type="protein sequence ID" value="KAG7442471.1"/>
    <property type="molecule type" value="Genomic_DNA"/>
</dbReference>
<evidence type="ECO:0000313" key="3">
    <source>
        <dbReference type="Proteomes" id="UP000812287"/>
    </source>
</evidence>
<dbReference type="Proteomes" id="UP000812287">
    <property type="component" value="Unassembled WGS sequence"/>
</dbReference>
<dbReference type="RefSeq" id="XP_043035971.1">
    <property type="nucleotide sequence ID" value="XM_043179478.1"/>
</dbReference>
<dbReference type="PANTHER" id="PTHR47534">
    <property type="entry name" value="YALI0E05731P"/>
    <property type="match status" value="1"/>
</dbReference>
<dbReference type="InterPro" id="IPR052228">
    <property type="entry name" value="Sec_Metab_Biosynth_Oxidored"/>
</dbReference>
<dbReference type="Gene3D" id="3.40.50.720">
    <property type="entry name" value="NAD(P)-binding Rossmann-like Domain"/>
    <property type="match status" value="1"/>
</dbReference>
<dbReference type="AlphaFoldDB" id="A0A9P7VJV8"/>
<protein>
    <submittedName>
        <fullName evidence="2">Uncharacterized protein</fullName>
    </submittedName>
</protein>
<keyword evidence="1" id="KW-0560">Oxidoreductase</keyword>